<evidence type="ECO:0000259" key="6">
    <source>
        <dbReference type="Pfam" id="PF07291"/>
    </source>
</evidence>
<feature type="transmembrane region" description="Helical" evidence="5">
    <location>
        <begin position="44"/>
        <end position="62"/>
    </location>
</feature>
<dbReference type="Pfam" id="PF07291">
    <property type="entry name" value="MauE"/>
    <property type="match status" value="1"/>
</dbReference>
<feature type="transmembrane region" description="Helical" evidence="5">
    <location>
        <begin position="6"/>
        <end position="23"/>
    </location>
</feature>
<gene>
    <name evidence="7" type="ORF">AVDCRST_MAG69-995</name>
</gene>
<evidence type="ECO:0000313" key="7">
    <source>
        <dbReference type="EMBL" id="CAA9484810.1"/>
    </source>
</evidence>
<dbReference type="GO" id="GO:0030416">
    <property type="term" value="P:methylamine metabolic process"/>
    <property type="evidence" value="ECO:0007669"/>
    <property type="project" value="InterPro"/>
</dbReference>
<evidence type="ECO:0000256" key="2">
    <source>
        <dbReference type="ARBA" id="ARBA00022692"/>
    </source>
</evidence>
<protein>
    <recommendedName>
        <fullName evidence="6">Methylamine utilisation protein MauE domain-containing protein</fullName>
    </recommendedName>
</protein>
<evidence type="ECO:0000256" key="1">
    <source>
        <dbReference type="ARBA" id="ARBA00004141"/>
    </source>
</evidence>
<feature type="transmembrane region" description="Helical" evidence="5">
    <location>
        <begin position="138"/>
        <end position="158"/>
    </location>
</feature>
<accession>A0A6J4RYZ5</accession>
<evidence type="ECO:0000256" key="4">
    <source>
        <dbReference type="ARBA" id="ARBA00023136"/>
    </source>
</evidence>
<evidence type="ECO:0000256" key="3">
    <source>
        <dbReference type="ARBA" id="ARBA00022989"/>
    </source>
</evidence>
<organism evidence="7">
    <name type="scientific">uncultured Solirubrobacteraceae bacterium</name>
    <dbReference type="NCBI Taxonomy" id="1162706"/>
    <lineage>
        <taxon>Bacteria</taxon>
        <taxon>Bacillati</taxon>
        <taxon>Actinomycetota</taxon>
        <taxon>Thermoleophilia</taxon>
        <taxon>Solirubrobacterales</taxon>
        <taxon>Solirubrobacteraceae</taxon>
        <taxon>environmental samples</taxon>
    </lineage>
</organism>
<comment type="subcellular location">
    <subcellularLocation>
        <location evidence="1">Membrane</location>
        <topology evidence="1">Multi-pass membrane protein</topology>
    </subcellularLocation>
</comment>
<keyword evidence="4 5" id="KW-0472">Membrane</keyword>
<name>A0A6J4RYZ5_9ACTN</name>
<proteinExistence type="predicted"/>
<dbReference type="GO" id="GO:0016020">
    <property type="term" value="C:membrane"/>
    <property type="evidence" value="ECO:0007669"/>
    <property type="project" value="UniProtKB-SubCell"/>
</dbReference>
<keyword evidence="3 5" id="KW-1133">Transmembrane helix</keyword>
<sequence>MIPVAAGLMLTAVLSISGGAKLVDFVGTRAALATYGIRPGGARAAWLALVVVELALAAGLAAGWTPAAWAAALVLGAFALAQVVALAAGRDGAPCACFGSRGRLTRGSALRAAVLAGIAVLVALWPRPELSRLDWLTLGLAVALTGVAILAVVVLALAREVGALRLASPPQGALEVPHEGPEIGGRTELAGYFGSDLPAGRVALAVFGSEGCAMCRALKPVVSAFGRNPHVILREFDEVADADAWAMADVPGSPYAVAFASDGTVLAKGTFNSGAQLESVLATAERRAAPGATQARR</sequence>
<feature type="transmembrane region" description="Helical" evidence="5">
    <location>
        <begin position="109"/>
        <end position="126"/>
    </location>
</feature>
<dbReference type="EMBL" id="CADCVP010000115">
    <property type="protein sequence ID" value="CAA9484810.1"/>
    <property type="molecule type" value="Genomic_DNA"/>
</dbReference>
<dbReference type="InterPro" id="IPR009908">
    <property type="entry name" value="Methylamine_util_MauE"/>
</dbReference>
<dbReference type="SUPFAM" id="SSF52833">
    <property type="entry name" value="Thioredoxin-like"/>
    <property type="match status" value="1"/>
</dbReference>
<feature type="domain" description="Methylamine utilisation protein MauE" evidence="6">
    <location>
        <begin position="4"/>
        <end position="123"/>
    </location>
</feature>
<keyword evidence="2 5" id="KW-0812">Transmembrane</keyword>
<dbReference type="AlphaFoldDB" id="A0A6J4RYZ5"/>
<dbReference type="InterPro" id="IPR036249">
    <property type="entry name" value="Thioredoxin-like_sf"/>
</dbReference>
<evidence type="ECO:0000256" key="5">
    <source>
        <dbReference type="SAM" id="Phobius"/>
    </source>
</evidence>
<reference evidence="7" key="1">
    <citation type="submission" date="2020-02" db="EMBL/GenBank/DDBJ databases">
        <authorList>
            <person name="Meier V. D."/>
        </authorList>
    </citation>
    <scope>NUCLEOTIDE SEQUENCE</scope>
    <source>
        <strain evidence="7">AVDCRST_MAG69</strain>
    </source>
</reference>
<feature type="transmembrane region" description="Helical" evidence="5">
    <location>
        <begin position="68"/>
        <end position="88"/>
    </location>
</feature>